<protein>
    <recommendedName>
        <fullName evidence="11">Manganese transport regulator</fullName>
    </recommendedName>
</protein>
<evidence type="ECO:0000256" key="7">
    <source>
        <dbReference type="ARBA" id="ARBA00023125"/>
    </source>
</evidence>
<dbReference type="PANTHER" id="PTHR33238:SF11">
    <property type="entry name" value="TRANSCRIPTIONAL REGULATOR MNTR"/>
    <property type="match status" value="1"/>
</dbReference>
<evidence type="ECO:0000256" key="2">
    <source>
        <dbReference type="ARBA" id="ARBA00007871"/>
    </source>
</evidence>
<dbReference type="SUPFAM" id="SSF50037">
    <property type="entry name" value="C-terminal domain of transcriptional repressors"/>
    <property type="match status" value="1"/>
</dbReference>
<proteinExistence type="inferred from homology"/>
<dbReference type="SUPFAM" id="SSF46785">
    <property type="entry name" value="Winged helix' DNA-binding domain"/>
    <property type="match status" value="1"/>
</dbReference>
<dbReference type="PANTHER" id="PTHR33238">
    <property type="entry name" value="IRON (METAL) DEPENDENT REPRESSOR, DTXR FAMILY"/>
    <property type="match status" value="1"/>
</dbReference>
<comment type="similarity">
    <text evidence="2">Belongs to the DtxR/MntR family.</text>
</comment>
<comment type="caution">
    <text evidence="13">The sequence shown here is derived from an EMBL/GenBank/DDBJ whole genome shotgun (WGS) entry which is preliminary data.</text>
</comment>
<comment type="subunit">
    <text evidence="3">Homodimer.</text>
</comment>
<evidence type="ECO:0000313" key="14">
    <source>
        <dbReference type="Proteomes" id="UP001589667"/>
    </source>
</evidence>
<keyword evidence="14" id="KW-1185">Reference proteome</keyword>
<keyword evidence="5" id="KW-0678">Repressor</keyword>
<dbReference type="RefSeq" id="WP_157423554.1">
    <property type="nucleotide sequence ID" value="NZ_BAAANI010000008.1"/>
</dbReference>
<sequence length="235" mass="25221">MPASKNPAIEDYLKTVYSHTEWQPDPITPSQLAGKLGVAPSSVTEMVKKMAAQGLVAHVPYGPLRLTDEGRERAIAVVRRHRLIETWLVREMGYGWDEVHDEAEVLEHALSDRLLEQIDLRLGRPSRDPHGDAIPAADGTIQVEPFLRLDGAPAGHAGRVLRISDRDPEGLRALAAAGIAPGVGIEVENPDASGERVLIRLAPHDDDLDGGGDAAAEASPIELTAEAAAEIWVTG</sequence>
<dbReference type="InterPro" id="IPR007167">
    <property type="entry name" value="Fe-transptr_FeoA-like"/>
</dbReference>
<dbReference type="Gene3D" id="1.10.60.10">
    <property type="entry name" value="Iron dependent repressor, metal binding and dimerisation domain"/>
    <property type="match status" value="1"/>
</dbReference>
<name>A0ABV5SL53_9MICO</name>
<evidence type="ECO:0000256" key="6">
    <source>
        <dbReference type="ARBA" id="ARBA00023015"/>
    </source>
</evidence>
<dbReference type="InterPro" id="IPR022687">
    <property type="entry name" value="HTH_DTXR"/>
</dbReference>
<dbReference type="InterPro" id="IPR008988">
    <property type="entry name" value="Transcriptional_repressor_C"/>
</dbReference>
<dbReference type="SUPFAM" id="SSF47979">
    <property type="entry name" value="Iron-dependent repressor protein, dimerization domain"/>
    <property type="match status" value="1"/>
</dbReference>
<dbReference type="Pfam" id="PF04023">
    <property type="entry name" value="FeoA"/>
    <property type="match status" value="1"/>
</dbReference>
<dbReference type="SMART" id="SM00899">
    <property type="entry name" value="FeoA"/>
    <property type="match status" value="1"/>
</dbReference>
<organism evidence="13 14">
    <name type="scientific">Agromyces lapidis</name>
    <dbReference type="NCBI Taxonomy" id="279574"/>
    <lineage>
        <taxon>Bacteria</taxon>
        <taxon>Bacillati</taxon>
        <taxon>Actinomycetota</taxon>
        <taxon>Actinomycetes</taxon>
        <taxon>Micrococcales</taxon>
        <taxon>Microbacteriaceae</taxon>
        <taxon>Agromyces</taxon>
    </lineage>
</organism>
<dbReference type="Proteomes" id="UP001589667">
    <property type="component" value="Unassembled WGS sequence"/>
</dbReference>
<dbReference type="InterPro" id="IPR022689">
    <property type="entry name" value="Iron_dep_repressor"/>
</dbReference>
<keyword evidence="8" id="KW-0010">Activator</keyword>
<reference evidence="13 14" key="1">
    <citation type="submission" date="2024-09" db="EMBL/GenBank/DDBJ databases">
        <authorList>
            <person name="Sun Q."/>
            <person name="Mori K."/>
        </authorList>
    </citation>
    <scope>NUCLEOTIDE SEQUENCE [LARGE SCALE GENOMIC DNA]</scope>
    <source>
        <strain evidence="13 14">JCM 14321</strain>
    </source>
</reference>
<keyword evidence="4" id="KW-0963">Cytoplasm</keyword>
<keyword evidence="7" id="KW-0238">DNA-binding</keyword>
<evidence type="ECO:0000256" key="1">
    <source>
        <dbReference type="ARBA" id="ARBA00004496"/>
    </source>
</evidence>
<comment type="subcellular location">
    <subcellularLocation>
        <location evidence="1">Cytoplasm</location>
    </subcellularLocation>
</comment>
<gene>
    <name evidence="13" type="ORF">ACFFQV_02015</name>
</gene>
<dbReference type="Gene3D" id="1.10.10.10">
    <property type="entry name" value="Winged helix-like DNA-binding domain superfamily/Winged helix DNA-binding domain"/>
    <property type="match status" value="1"/>
</dbReference>
<keyword evidence="10" id="KW-0464">Manganese</keyword>
<evidence type="ECO:0000256" key="11">
    <source>
        <dbReference type="ARBA" id="ARBA00032593"/>
    </source>
</evidence>
<keyword evidence="6" id="KW-0805">Transcription regulation</keyword>
<feature type="domain" description="HTH dtxR-type" evidence="12">
    <location>
        <begin position="1"/>
        <end position="67"/>
    </location>
</feature>
<dbReference type="SMART" id="SM00529">
    <property type="entry name" value="HTH_DTXR"/>
    <property type="match status" value="1"/>
</dbReference>
<dbReference type="EMBL" id="JBHMBL010000001">
    <property type="protein sequence ID" value="MFB9641055.1"/>
    <property type="molecule type" value="Genomic_DNA"/>
</dbReference>
<evidence type="ECO:0000256" key="5">
    <source>
        <dbReference type="ARBA" id="ARBA00022491"/>
    </source>
</evidence>
<dbReference type="Pfam" id="PF02742">
    <property type="entry name" value="Fe_dep_repr_C"/>
    <property type="match status" value="1"/>
</dbReference>
<dbReference type="InterPro" id="IPR001367">
    <property type="entry name" value="Fe_dep_repressor"/>
</dbReference>
<evidence type="ECO:0000256" key="8">
    <source>
        <dbReference type="ARBA" id="ARBA00023159"/>
    </source>
</evidence>
<evidence type="ECO:0000256" key="4">
    <source>
        <dbReference type="ARBA" id="ARBA00022490"/>
    </source>
</evidence>
<evidence type="ECO:0000313" key="13">
    <source>
        <dbReference type="EMBL" id="MFB9641055.1"/>
    </source>
</evidence>
<dbReference type="Pfam" id="PF01325">
    <property type="entry name" value="Fe_dep_repress"/>
    <property type="match status" value="1"/>
</dbReference>
<dbReference type="InterPro" id="IPR036421">
    <property type="entry name" value="Fe_dep_repressor_sf"/>
</dbReference>
<evidence type="ECO:0000256" key="3">
    <source>
        <dbReference type="ARBA" id="ARBA00011738"/>
    </source>
</evidence>
<dbReference type="InterPro" id="IPR036388">
    <property type="entry name" value="WH-like_DNA-bd_sf"/>
</dbReference>
<evidence type="ECO:0000256" key="10">
    <source>
        <dbReference type="ARBA" id="ARBA00023211"/>
    </source>
</evidence>
<dbReference type="InterPro" id="IPR050536">
    <property type="entry name" value="DtxR_MntR_Metal-Reg"/>
</dbReference>
<accession>A0ABV5SL53</accession>
<dbReference type="InterPro" id="IPR036390">
    <property type="entry name" value="WH_DNA-bd_sf"/>
</dbReference>
<evidence type="ECO:0000256" key="9">
    <source>
        <dbReference type="ARBA" id="ARBA00023163"/>
    </source>
</evidence>
<keyword evidence="9" id="KW-0804">Transcription</keyword>
<dbReference type="PROSITE" id="PS50944">
    <property type="entry name" value="HTH_DTXR"/>
    <property type="match status" value="1"/>
</dbReference>
<evidence type="ECO:0000259" key="12">
    <source>
        <dbReference type="PROSITE" id="PS50944"/>
    </source>
</evidence>